<dbReference type="AlphaFoldDB" id="A0A2T0X5K1"/>
<evidence type="ECO:0000313" key="3">
    <source>
        <dbReference type="Proteomes" id="UP000238392"/>
    </source>
</evidence>
<gene>
    <name evidence="2" type="ORF">CLV74_101345</name>
</gene>
<comment type="caution">
    <text evidence="2">The sequence shown here is derived from an EMBL/GenBank/DDBJ whole genome shotgun (WGS) entry which is preliminary data.</text>
</comment>
<feature type="compositionally biased region" description="Polar residues" evidence="1">
    <location>
        <begin position="1"/>
        <end position="13"/>
    </location>
</feature>
<organism evidence="2 3">
    <name type="scientific">Donghicola tyrosinivorans</name>
    <dbReference type="NCBI Taxonomy" id="1652492"/>
    <lineage>
        <taxon>Bacteria</taxon>
        <taxon>Pseudomonadati</taxon>
        <taxon>Pseudomonadota</taxon>
        <taxon>Alphaproteobacteria</taxon>
        <taxon>Rhodobacterales</taxon>
        <taxon>Roseobacteraceae</taxon>
        <taxon>Donghicola</taxon>
    </lineage>
</organism>
<dbReference type="EMBL" id="PVTQ01000001">
    <property type="protein sequence ID" value="PRY94209.1"/>
    <property type="molecule type" value="Genomic_DNA"/>
</dbReference>
<protein>
    <submittedName>
        <fullName evidence="2">Uncharacterized protein</fullName>
    </submittedName>
</protein>
<reference evidence="2 3" key="1">
    <citation type="submission" date="2018-03" db="EMBL/GenBank/DDBJ databases">
        <title>Genomic Encyclopedia of Archaeal and Bacterial Type Strains, Phase II (KMG-II): from individual species to whole genera.</title>
        <authorList>
            <person name="Goeker M."/>
        </authorList>
    </citation>
    <scope>NUCLEOTIDE SEQUENCE [LARGE SCALE GENOMIC DNA]</scope>
    <source>
        <strain evidence="2 3">DSM 100212</strain>
    </source>
</reference>
<evidence type="ECO:0000313" key="2">
    <source>
        <dbReference type="EMBL" id="PRY94209.1"/>
    </source>
</evidence>
<evidence type="ECO:0000256" key="1">
    <source>
        <dbReference type="SAM" id="MobiDB-lite"/>
    </source>
</evidence>
<accession>A0A2T0X5K1</accession>
<sequence>MPTQQTPTPQSEGPHSLAPAMAKAPQPAGVLFTDFASI</sequence>
<keyword evidence="3" id="KW-1185">Reference proteome</keyword>
<dbReference type="Proteomes" id="UP000238392">
    <property type="component" value="Unassembled WGS sequence"/>
</dbReference>
<feature type="region of interest" description="Disordered" evidence="1">
    <location>
        <begin position="1"/>
        <end position="24"/>
    </location>
</feature>
<name>A0A2T0X5K1_9RHOB</name>
<proteinExistence type="predicted"/>